<reference evidence="11" key="1">
    <citation type="submission" date="2016-12" db="EMBL/GenBank/DDBJ databases">
        <title>The genomes of Aspergillus section Nigri reveals drivers in fungal speciation.</title>
        <authorList>
            <consortium name="DOE Joint Genome Institute"/>
            <person name="Vesth T.C."/>
            <person name="Nybo J."/>
            <person name="Theobald S."/>
            <person name="Brandl J."/>
            <person name="Frisvad J.C."/>
            <person name="Nielsen K.F."/>
            <person name="Lyhne E.K."/>
            <person name="Kogle M.E."/>
            <person name="Kuo A."/>
            <person name="Riley R."/>
            <person name="Clum A."/>
            <person name="Nolan M."/>
            <person name="Lipzen A."/>
            <person name="Salamov A."/>
            <person name="Henrissat B."/>
            <person name="Wiebenga A."/>
            <person name="De vries R.P."/>
            <person name="Grigoriev I.V."/>
            <person name="Mortensen U.H."/>
            <person name="Andersen M.R."/>
            <person name="Baker S.E."/>
        </authorList>
    </citation>
    <scope>NUCLEOTIDE SEQUENCE</scope>
    <source>
        <strain evidence="11">CBS 122712</strain>
    </source>
</reference>
<evidence type="ECO:0000256" key="4">
    <source>
        <dbReference type="ARBA" id="ARBA00022692"/>
    </source>
</evidence>
<dbReference type="Proteomes" id="UP000246171">
    <property type="component" value="Unassembled WGS sequence"/>
</dbReference>
<protein>
    <submittedName>
        <fullName evidence="11">CHD5 domain protein</fullName>
    </submittedName>
</protein>
<keyword evidence="3 9" id="KW-0813">Transport</keyword>
<evidence type="ECO:0000256" key="2">
    <source>
        <dbReference type="ARBA" id="ARBA00010799"/>
    </source>
</evidence>
<proteinExistence type="inferred from homology"/>
<dbReference type="EMBL" id="MSFU01000036">
    <property type="protein sequence ID" value="PWY63486.1"/>
    <property type="molecule type" value="Genomic_DNA"/>
</dbReference>
<organism evidence="11 12">
    <name type="scientific">Aspergillus eucalypticola (strain CBS 122712 / IBT 29274)</name>
    <dbReference type="NCBI Taxonomy" id="1448314"/>
    <lineage>
        <taxon>Eukaryota</taxon>
        <taxon>Fungi</taxon>
        <taxon>Dikarya</taxon>
        <taxon>Ascomycota</taxon>
        <taxon>Pezizomycotina</taxon>
        <taxon>Eurotiomycetes</taxon>
        <taxon>Eurotiomycetidae</taxon>
        <taxon>Eurotiales</taxon>
        <taxon>Aspergillaceae</taxon>
        <taxon>Aspergillus</taxon>
        <taxon>Aspergillus subgen. Circumdati</taxon>
    </lineage>
</organism>
<keyword evidence="8 9" id="KW-0472">Membrane</keyword>
<keyword evidence="12" id="KW-1185">Reference proteome</keyword>
<dbReference type="OrthoDB" id="69461at2759"/>
<keyword evidence="6 9" id="KW-1133">Transmembrane helix</keyword>
<evidence type="ECO:0000256" key="7">
    <source>
        <dbReference type="ARBA" id="ARBA00023054"/>
    </source>
</evidence>
<evidence type="ECO:0000256" key="10">
    <source>
        <dbReference type="SAM" id="Phobius"/>
    </source>
</evidence>
<comment type="similarity">
    <text evidence="2 9">Belongs to the WRB/GET1 family.</text>
</comment>
<dbReference type="Pfam" id="PF04420">
    <property type="entry name" value="CHD5"/>
    <property type="match status" value="2"/>
</dbReference>
<evidence type="ECO:0000313" key="12">
    <source>
        <dbReference type="Proteomes" id="UP000246171"/>
    </source>
</evidence>
<dbReference type="FunFam" id="1.10.287.660:FF:000006">
    <property type="entry name" value="Protein GET1"/>
    <property type="match status" value="1"/>
</dbReference>
<dbReference type="PANTHER" id="PTHR42650:SF1">
    <property type="entry name" value="GUIDED ENTRY OF TAIL-ANCHORED PROTEINS FACTOR 1"/>
    <property type="match status" value="1"/>
</dbReference>
<accession>A0A317UQF9</accession>
<dbReference type="PANTHER" id="PTHR42650">
    <property type="entry name" value="TAIL-ANCHORED PROTEIN INSERTION RECEPTOR WRB"/>
    <property type="match status" value="1"/>
</dbReference>
<dbReference type="AlphaFoldDB" id="A0A317UQF9"/>
<dbReference type="VEuPathDB" id="FungiDB:BO83DRAFT_324128"/>
<dbReference type="GO" id="GO:0043529">
    <property type="term" value="C:GET complex"/>
    <property type="evidence" value="ECO:0007669"/>
    <property type="project" value="InterPro"/>
</dbReference>
<comment type="caution">
    <text evidence="11">The sequence shown here is derived from an EMBL/GenBank/DDBJ whole genome shotgun (WGS) entry which is preliminary data.</text>
</comment>
<dbReference type="Gene3D" id="1.10.287.660">
    <property type="entry name" value="Helix hairpin bin"/>
    <property type="match status" value="1"/>
</dbReference>
<comment type="caution">
    <text evidence="9">Lacks conserved residue(s) required for the propagation of feature annotation.</text>
</comment>
<dbReference type="GO" id="GO:0043495">
    <property type="term" value="F:protein-membrane adaptor activity"/>
    <property type="evidence" value="ECO:0007669"/>
    <property type="project" value="TreeGrafter"/>
</dbReference>
<dbReference type="GO" id="GO:0005789">
    <property type="term" value="C:endoplasmic reticulum membrane"/>
    <property type="evidence" value="ECO:0007669"/>
    <property type="project" value="UniProtKB-SubCell"/>
</dbReference>
<evidence type="ECO:0000256" key="9">
    <source>
        <dbReference type="HAMAP-Rule" id="MF_03113"/>
    </source>
</evidence>
<dbReference type="HAMAP" id="MF_03113">
    <property type="entry name" value="Get1"/>
    <property type="match status" value="1"/>
</dbReference>
<feature type="transmembrane region" description="Helical" evidence="10">
    <location>
        <begin position="6"/>
        <end position="34"/>
    </location>
</feature>
<evidence type="ECO:0000256" key="6">
    <source>
        <dbReference type="ARBA" id="ARBA00022989"/>
    </source>
</evidence>
<evidence type="ECO:0000256" key="1">
    <source>
        <dbReference type="ARBA" id="ARBA00004477"/>
    </source>
</evidence>
<dbReference type="InterPro" id="IPR027538">
    <property type="entry name" value="Get1_fungi"/>
</dbReference>
<feature type="topological domain" description="Cytoplasmic" evidence="9">
    <location>
        <begin position="215"/>
        <end position="238"/>
    </location>
</feature>
<evidence type="ECO:0000256" key="8">
    <source>
        <dbReference type="ARBA" id="ARBA00023136"/>
    </source>
</evidence>
<comment type="subcellular location">
    <subcellularLocation>
        <location evidence="1">Endoplasmic reticulum membrane</location>
        <topology evidence="1">Multi-pass membrane protein</topology>
    </subcellularLocation>
</comment>
<evidence type="ECO:0000256" key="5">
    <source>
        <dbReference type="ARBA" id="ARBA00022824"/>
    </source>
</evidence>
<gene>
    <name evidence="9" type="primary">GET1</name>
    <name evidence="11" type="ORF">BO83DRAFT_324128</name>
</gene>
<keyword evidence="4 9" id="KW-0812">Transmembrane</keyword>
<name>A0A317UQF9_ASPEC</name>
<evidence type="ECO:0000256" key="3">
    <source>
        <dbReference type="ARBA" id="ARBA00022448"/>
    </source>
</evidence>
<dbReference type="GO" id="GO:0071816">
    <property type="term" value="P:tail-anchored membrane protein insertion into ER membrane"/>
    <property type="evidence" value="ECO:0007669"/>
    <property type="project" value="InterPro"/>
</dbReference>
<dbReference type="InterPro" id="IPR028945">
    <property type="entry name" value="Get1"/>
</dbReference>
<dbReference type="InterPro" id="IPR029012">
    <property type="entry name" value="Helix_hairpin_bin_sf"/>
</dbReference>
<keyword evidence="5 9" id="KW-0256">Endoplasmic reticulum</keyword>
<feature type="topological domain" description="Lumenal" evidence="9">
    <location>
        <begin position="1"/>
        <end position="4"/>
    </location>
</feature>
<sequence length="238" mass="27682">MLSLLWSVFFVHVAIYLVNTIGASTIDNLLWLLYLKVPTSTSKKYREQNRLKREVVQLKRDMNNTSSQDEFAKWAKLRRKHDKTMEEYEAISTFDFRSQLRSIYWFGVWGLGNWLVQERERERERELTKACSTDKQLSSQKTSFDWGVKIVRWFGTSGLKFFLQFWYSKTPVFHLPEGWLPYYVAWVLSFPRAPMGSVSIQIWSNVCATAITTMAEVVTAVLLQRATAAAAPAAKKTQ</sequence>
<evidence type="ECO:0000313" key="11">
    <source>
        <dbReference type="EMBL" id="PWY63486.1"/>
    </source>
</evidence>
<keyword evidence="7" id="KW-0175">Coiled coil</keyword>